<dbReference type="SUPFAM" id="SSF51735">
    <property type="entry name" value="NAD(P)-binding Rossmann-fold domains"/>
    <property type="match status" value="1"/>
</dbReference>
<dbReference type="PANTHER" id="PTHR21363">
    <property type="entry name" value="PREPHENATE DEHYDROGENASE"/>
    <property type="match status" value="1"/>
</dbReference>
<keyword evidence="2" id="KW-0560">Oxidoreductase</keyword>
<dbReference type="EMBL" id="LT607751">
    <property type="protein sequence ID" value="SCG77154.1"/>
    <property type="molecule type" value="Genomic_DNA"/>
</dbReference>
<evidence type="ECO:0000256" key="1">
    <source>
        <dbReference type="ARBA" id="ARBA00007964"/>
    </source>
</evidence>
<dbReference type="InterPro" id="IPR050812">
    <property type="entry name" value="Preph/Arog_dehydrog"/>
</dbReference>
<dbReference type="RefSeq" id="WP_088973072.1">
    <property type="nucleotide sequence ID" value="NZ_JBHLYF010000033.1"/>
</dbReference>
<name>A0A1C5K2V7_9ACTN</name>
<dbReference type="InterPro" id="IPR046826">
    <property type="entry name" value="PDH_N"/>
</dbReference>
<evidence type="ECO:0000259" key="3">
    <source>
        <dbReference type="PROSITE" id="PS51176"/>
    </source>
</evidence>
<dbReference type="GO" id="GO:0070403">
    <property type="term" value="F:NAD+ binding"/>
    <property type="evidence" value="ECO:0007669"/>
    <property type="project" value="InterPro"/>
</dbReference>
<dbReference type="AlphaFoldDB" id="A0A1C5K2V7"/>
<dbReference type="GO" id="GO:0006571">
    <property type="term" value="P:tyrosine biosynthetic process"/>
    <property type="evidence" value="ECO:0007669"/>
    <property type="project" value="InterPro"/>
</dbReference>
<accession>A0A1C5K2V7</accession>
<dbReference type="SUPFAM" id="SSF48179">
    <property type="entry name" value="6-phosphogluconate dehydrogenase C-terminal domain-like"/>
    <property type="match status" value="1"/>
</dbReference>
<organism evidence="4 5">
    <name type="scientific">Micromonospora siamensis</name>
    <dbReference type="NCBI Taxonomy" id="299152"/>
    <lineage>
        <taxon>Bacteria</taxon>
        <taxon>Bacillati</taxon>
        <taxon>Actinomycetota</taxon>
        <taxon>Actinomycetes</taxon>
        <taxon>Micromonosporales</taxon>
        <taxon>Micromonosporaceae</taxon>
        <taxon>Micromonospora</taxon>
    </lineage>
</organism>
<proteinExistence type="inferred from homology"/>
<dbReference type="Gene3D" id="3.40.50.720">
    <property type="entry name" value="NAD(P)-binding Rossmann-like Domain"/>
    <property type="match status" value="1"/>
</dbReference>
<evidence type="ECO:0000256" key="2">
    <source>
        <dbReference type="ARBA" id="ARBA00023002"/>
    </source>
</evidence>
<dbReference type="InterPro" id="IPR036291">
    <property type="entry name" value="NAD(P)-bd_dom_sf"/>
</dbReference>
<dbReference type="Gene3D" id="1.10.3660.10">
    <property type="entry name" value="6-phosphogluconate dehydrogenase C-terminal like domain"/>
    <property type="match status" value="1"/>
</dbReference>
<feature type="domain" description="Prephenate/arogenate dehydrogenase" evidence="3">
    <location>
        <begin position="10"/>
        <end position="292"/>
    </location>
</feature>
<dbReference type="PROSITE" id="PS51176">
    <property type="entry name" value="PDH_ADH"/>
    <property type="match status" value="1"/>
</dbReference>
<gene>
    <name evidence="4" type="ORF">GA0074704_5413</name>
</gene>
<dbReference type="Pfam" id="PF20463">
    <property type="entry name" value="PDH_C"/>
    <property type="match status" value="1"/>
</dbReference>
<comment type="similarity">
    <text evidence="1">Belongs to the prephenate/arogenate dehydrogenase family.</text>
</comment>
<keyword evidence="5" id="KW-1185">Reference proteome</keyword>
<protein>
    <submittedName>
        <fullName evidence="4">Prephenate dehydrogenase</fullName>
    </submittedName>
</protein>
<evidence type="ECO:0000313" key="4">
    <source>
        <dbReference type="EMBL" id="SCG77154.1"/>
    </source>
</evidence>
<dbReference type="InterPro" id="IPR046825">
    <property type="entry name" value="PDH_C"/>
</dbReference>
<reference evidence="4 5" key="1">
    <citation type="submission" date="2016-06" db="EMBL/GenBank/DDBJ databases">
        <authorList>
            <person name="Kjaerup R.B."/>
            <person name="Dalgaard T.S."/>
            <person name="Juul-Madsen H.R."/>
        </authorList>
    </citation>
    <scope>NUCLEOTIDE SEQUENCE [LARGE SCALE GENOMIC DNA]</scope>
    <source>
        <strain evidence="4 5">DSM 45097</strain>
    </source>
</reference>
<dbReference type="Proteomes" id="UP000198210">
    <property type="component" value="Chromosome I"/>
</dbReference>
<dbReference type="InterPro" id="IPR003099">
    <property type="entry name" value="Prephen_DH"/>
</dbReference>
<dbReference type="Pfam" id="PF02153">
    <property type="entry name" value="PDH_N"/>
    <property type="match status" value="1"/>
</dbReference>
<dbReference type="PANTHER" id="PTHR21363:SF0">
    <property type="entry name" value="PREPHENATE DEHYDROGENASE [NADP(+)]"/>
    <property type="match status" value="1"/>
</dbReference>
<evidence type="ECO:0000313" key="5">
    <source>
        <dbReference type="Proteomes" id="UP000198210"/>
    </source>
</evidence>
<dbReference type="InterPro" id="IPR008927">
    <property type="entry name" value="6-PGluconate_DH-like_C_sf"/>
</dbReference>
<dbReference type="GO" id="GO:0008977">
    <property type="term" value="F:prephenate dehydrogenase (NAD+) activity"/>
    <property type="evidence" value="ECO:0007669"/>
    <property type="project" value="InterPro"/>
</dbReference>
<dbReference type="GO" id="GO:0004665">
    <property type="term" value="F:prephenate dehydrogenase (NADP+) activity"/>
    <property type="evidence" value="ECO:0007669"/>
    <property type="project" value="InterPro"/>
</dbReference>
<sequence>MGNGRTGAPPRAAVVGTGLIGGSVLLRLRQAGLDVAAWDPDPATRALARDRGLTSPDGIEQAVADRDVVFLCGPLPTLTATLTQVAAIARPDCVLTDVGSTKRAVATFAVAHGLADRFVPGHPMAGTERAGLASASPDLFTGAAWVLCPDPAGIGRFRTLAALLLEVFRARVVPMDPVAHDRVVALSSHVPHLLAGGLAGAVDASPVRDAVLSLAAGSFRDGTRVAGTPAPRTANMLLDNRDEVLGQLDAVRAALDELATALRRDDRAALVAGYERAATARAALAAGRSRPVRADFPLDADPAGEVAWLCELGAAGGHLTGCRVTGGVVGYDGLCPA</sequence>